<evidence type="ECO:0000256" key="4">
    <source>
        <dbReference type="ARBA" id="ARBA00022692"/>
    </source>
</evidence>
<feature type="transmembrane region" description="Helical" evidence="8">
    <location>
        <begin position="703"/>
        <end position="725"/>
    </location>
</feature>
<dbReference type="GeneTree" id="ENSGT00940000156257"/>
<feature type="transmembrane region" description="Helical" evidence="8">
    <location>
        <begin position="528"/>
        <end position="551"/>
    </location>
</feature>
<dbReference type="InterPro" id="IPR032394">
    <property type="entry name" value="Anoct_dimer"/>
</dbReference>
<keyword evidence="7" id="KW-0325">Glycoprotein</keyword>
<comment type="similarity">
    <text evidence="2 8">Belongs to the anoctamin family.</text>
</comment>
<keyword evidence="13" id="KW-1185">Reference proteome</keyword>
<feature type="region of interest" description="Disordered" evidence="9">
    <location>
        <begin position="1"/>
        <end position="32"/>
    </location>
</feature>
<dbReference type="PANTHER" id="PTHR12308:SF16">
    <property type="entry name" value="ANOCTAMIN-3"/>
    <property type="match status" value="1"/>
</dbReference>
<dbReference type="GO" id="GO:0005254">
    <property type="term" value="F:chloride channel activity"/>
    <property type="evidence" value="ECO:0007669"/>
    <property type="project" value="TreeGrafter"/>
</dbReference>
<evidence type="ECO:0000256" key="3">
    <source>
        <dbReference type="ARBA" id="ARBA00022475"/>
    </source>
</evidence>
<evidence type="ECO:0000313" key="13">
    <source>
        <dbReference type="Proteomes" id="UP000694546"/>
    </source>
</evidence>
<organism evidence="12 13">
    <name type="scientific">Gadus morhua</name>
    <name type="common">Atlantic cod</name>
    <dbReference type="NCBI Taxonomy" id="8049"/>
    <lineage>
        <taxon>Eukaryota</taxon>
        <taxon>Metazoa</taxon>
        <taxon>Chordata</taxon>
        <taxon>Craniata</taxon>
        <taxon>Vertebrata</taxon>
        <taxon>Euteleostomi</taxon>
        <taxon>Actinopterygii</taxon>
        <taxon>Neopterygii</taxon>
        <taxon>Teleostei</taxon>
        <taxon>Neoteleostei</taxon>
        <taxon>Acanthomorphata</taxon>
        <taxon>Zeiogadaria</taxon>
        <taxon>Gadariae</taxon>
        <taxon>Gadiformes</taxon>
        <taxon>Gadoidei</taxon>
        <taxon>Gadidae</taxon>
        <taxon>Gadus</taxon>
    </lineage>
</organism>
<feature type="transmembrane region" description="Helical" evidence="8">
    <location>
        <begin position="579"/>
        <end position="602"/>
    </location>
</feature>
<feature type="domain" description="Anoctamin transmembrane" evidence="10">
    <location>
        <begin position="322"/>
        <end position="896"/>
    </location>
</feature>
<feature type="compositionally biased region" description="Basic and acidic residues" evidence="9">
    <location>
        <begin position="9"/>
        <end position="26"/>
    </location>
</feature>
<dbReference type="InterPro" id="IPR007632">
    <property type="entry name" value="Anoctamin"/>
</dbReference>
<dbReference type="Ensembl" id="ENSGMOT00000039009.1">
    <property type="protein sequence ID" value="ENSGMOP00000067615.1"/>
    <property type="gene ID" value="ENSGMOG00000018586.2"/>
</dbReference>
<dbReference type="InterPro" id="IPR049452">
    <property type="entry name" value="Anoctamin_TM"/>
</dbReference>
<name>A0A8C5CXA9_GADMO</name>
<keyword evidence="4 8" id="KW-0812">Transmembrane</keyword>
<dbReference type="PANTHER" id="PTHR12308">
    <property type="entry name" value="ANOCTAMIN"/>
    <property type="match status" value="1"/>
</dbReference>
<protein>
    <recommendedName>
        <fullName evidence="8">Anoctamin</fullName>
    </recommendedName>
</protein>
<dbReference type="GO" id="GO:0005886">
    <property type="term" value="C:plasma membrane"/>
    <property type="evidence" value="ECO:0007669"/>
    <property type="project" value="UniProtKB-SubCell"/>
</dbReference>
<evidence type="ECO:0000256" key="2">
    <source>
        <dbReference type="ARBA" id="ARBA00009671"/>
    </source>
</evidence>
<sequence>MEITAFDRLSAEESKDRYVEESESRAYEPPANQSFLVQKHVTRARLEARSDSVQGKNRPKSSGLLLRDGKKRIDYILVYKKSSLQVEKRCTFEKNLRAEGMVLEKEPSLTNNDIMFVKIHAPWDTLCKYAEQMNIRMPFRKKCFFTDWKSKNIRSRFQLRCAQIKSWLPRNPMKLDKAALPDLQDTDCYTAPFTRARMHHFTINSRQSFFSNSTRSRIVHHVLQRTKYEDGKSKMAPPLCCLSLLNYYGRHDRIYAQSVSSWEGINRLLGNGTYEAAFPPHEGGYKSRHPIKTHGAQNHRHLLYERWARWGIWYKYQPLDLIRRYFGEKIGLYFAWLGWYTGMLIPAALVGLFVFLYGLFTMDSSQVSKEICDANTTIMCPMCEECEPWTLSDSCVYAKVTHLFDNGGTVFFAIFMAIWATVFLEFWKRRRAELTYDWDLIDWEEEEDELRPQFEAKYSRVERVNPISGKPEPFQPLTDKLSRLMVSVSGIFFMISLVLTAVFAVVVFRLIAMEKFASFDWEFVKKNWQFATSGTGVCINFVIIMSLNVVYEKVAYLLTNLEHPRTESEWENSFALKMFLFQFVNLNSSTFYIAFFLGRFAGRPGKYNKLFNRWRLEECHPSGCLIDLCLQMGVIMFFKQIWNNFMELGYPLLQNWWSRRKMKQGGGGGPNAETTATLPQWDKDWNLQPMNAHGLVDEYLEMVLQFGFTTIFVAAFPLAPLLALLNNIIEIRLDAYKFVTQWRRPMPARATDIGIWHGILEGIGVLAVITNAFVIAITSDYIPRFVYAFKYGPCVDKGYRNEKCLRGYMNSSLSVFEMGEAYNGSQGQTRFCRYRDYRAPPWSPAPYDFTLQFWHVLAARLAFIIVFEHLVYGIKSFIAYLIPDMPKGLCERMRREKYLMQELMYEAELTHLHKEKKKNGKRYHHEWP</sequence>
<evidence type="ECO:0000259" key="11">
    <source>
        <dbReference type="Pfam" id="PF16178"/>
    </source>
</evidence>
<dbReference type="Pfam" id="PF16178">
    <property type="entry name" value="Anoct_dimer"/>
    <property type="match status" value="1"/>
</dbReference>
<keyword evidence="6 8" id="KW-0472">Membrane</keyword>
<evidence type="ECO:0000256" key="1">
    <source>
        <dbReference type="ARBA" id="ARBA00004651"/>
    </source>
</evidence>
<evidence type="ECO:0000256" key="5">
    <source>
        <dbReference type="ARBA" id="ARBA00022989"/>
    </source>
</evidence>
<evidence type="ECO:0000259" key="10">
    <source>
        <dbReference type="Pfam" id="PF04547"/>
    </source>
</evidence>
<keyword evidence="3" id="KW-1003">Cell membrane</keyword>
<dbReference type="GO" id="GO:0046983">
    <property type="term" value="F:protein dimerization activity"/>
    <property type="evidence" value="ECO:0007669"/>
    <property type="project" value="InterPro"/>
</dbReference>
<dbReference type="Proteomes" id="UP000694546">
    <property type="component" value="Chromosome 9"/>
</dbReference>
<feature type="transmembrane region" description="Helical" evidence="8">
    <location>
        <begin position="753"/>
        <end position="777"/>
    </location>
</feature>
<evidence type="ECO:0000256" key="7">
    <source>
        <dbReference type="ARBA" id="ARBA00023180"/>
    </source>
</evidence>
<evidence type="ECO:0000313" key="12">
    <source>
        <dbReference type="Ensembl" id="ENSGMOP00000067615.1"/>
    </source>
</evidence>
<feature type="transmembrane region" description="Helical" evidence="8">
    <location>
        <begin position="853"/>
        <end position="872"/>
    </location>
</feature>
<evidence type="ECO:0000256" key="6">
    <source>
        <dbReference type="ARBA" id="ARBA00023136"/>
    </source>
</evidence>
<evidence type="ECO:0000256" key="8">
    <source>
        <dbReference type="RuleBase" id="RU280814"/>
    </source>
</evidence>
<evidence type="ECO:0000256" key="9">
    <source>
        <dbReference type="SAM" id="MobiDB-lite"/>
    </source>
</evidence>
<proteinExistence type="inferred from homology"/>
<dbReference type="AlphaFoldDB" id="A0A8C5CXA9"/>
<feature type="transmembrane region" description="Helical" evidence="8">
    <location>
        <begin position="484"/>
        <end position="508"/>
    </location>
</feature>
<feature type="transmembrane region" description="Helical" evidence="8">
    <location>
        <begin position="409"/>
        <end position="427"/>
    </location>
</feature>
<feature type="domain" description="Anoctamin dimerisation" evidence="11">
    <location>
        <begin position="66"/>
        <end position="319"/>
    </location>
</feature>
<feature type="transmembrane region" description="Helical" evidence="8">
    <location>
        <begin position="333"/>
        <end position="360"/>
    </location>
</feature>
<accession>A0A8C5CXA9</accession>
<comment type="subcellular location">
    <subcellularLocation>
        <location evidence="1">Cell membrane</location>
        <topology evidence="1">Multi-pass membrane protein</topology>
    </subcellularLocation>
    <subcellularLocation>
        <location evidence="8">Membrane</location>
        <topology evidence="8">Multi-pass membrane protein</topology>
    </subcellularLocation>
</comment>
<dbReference type="Pfam" id="PF04547">
    <property type="entry name" value="Anoctamin"/>
    <property type="match status" value="1"/>
</dbReference>
<keyword evidence="5 8" id="KW-1133">Transmembrane helix</keyword>
<reference evidence="12" key="1">
    <citation type="submission" date="2025-08" db="UniProtKB">
        <authorList>
            <consortium name="Ensembl"/>
        </authorList>
    </citation>
    <scope>IDENTIFICATION</scope>
</reference>
<reference evidence="12" key="2">
    <citation type="submission" date="2025-09" db="UniProtKB">
        <authorList>
            <consortium name="Ensembl"/>
        </authorList>
    </citation>
    <scope>IDENTIFICATION</scope>
</reference>
<gene>
    <name evidence="12" type="primary">ANO3</name>
    <name evidence="12" type="synonym">ano3</name>
</gene>